<dbReference type="PRINTS" id="PR00205">
    <property type="entry name" value="CADHERIN"/>
</dbReference>
<feature type="domain" description="Cadherin" evidence="13">
    <location>
        <begin position="408"/>
        <end position="513"/>
    </location>
</feature>
<feature type="domain" description="Cadherin" evidence="13">
    <location>
        <begin position="1636"/>
        <end position="1755"/>
    </location>
</feature>
<evidence type="ECO:0000256" key="4">
    <source>
        <dbReference type="ARBA" id="ARBA00022729"/>
    </source>
</evidence>
<dbReference type="PANTHER" id="PTHR24025">
    <property type="entry name" value="DESMOGLEIN FAMILY MEMBER"/>
    <property type="match status" value="1"/>
</dbReference>
<organism evidence="14 15">
    <name type="scientific">Malurus elegans</name>
    <name type="common">Red-winged fairywren</name>
    <dbReference type="NCBI Taxonomy" id="720584"/>
    <lineage>
        <taxon>Eukaryota</taxon>
        <taxon>Metazoa</taxon>
        <taxon>Chordata</taxon>
        <taxon>Craniata</taxon>
        <taxon>Vertebrata</taxon>
        <taxon>Euteleostomi</taxon>
        <taxon>Archelosauria</taxon>
        <taxon>Archosauria</taxon>
        <taxon>Dinosauria</taxon>
        <taxon>Saurischia</taxon>
        <taxon>Theropoda</taxon>
        <taxon>Coelurosauria</taxon>
        <taxon>Aves</taxon>
        <taxon>Neognathae</taxon>
        <taxon>Neoaves</taxon>
        <taxon>Telluraves</taxon>
        <taxon>Australaves</taxon>
        <taxon>Passeriformes</taxon>
        <taxon>Meliphagoidea</taxon>
        <taxon>Maluridae</taxon>
        <taxon>Malurus</taxon>
    </lineage>
</organism>
<comment type="subcellular location">
    <subcellularLocation>
        <location evidence="1">Cell membrane</location>
        <topology evidence="1">Single-pass type I membrane protein</topology>
    </subcellularLocation>
</comment>
<accession>A0A7K6H7F7</accession>
<dbReference type="FunFam" id="2.60.40.60:FF:000141">
    <property type="entry name" value="Cadherin 23"/>
    <property type="match status" value="1"/>
</dbReference>
<dbReference type="FunFam" id="2.60.40.60:FF:000020">
    <property type="entry name" value="Dachsous cadherin-related 1b"/>
    <property type="match status" value="1"/>
</dbReference>
<dbReference type="FunFam" id="2.60.40.60:FF:000100">
    <property type="entry name" value="protocadherin Fat 2"/>
    <property type="match status" value="1"/>
</dbReference>
<feature type="domain" description="Cadherin" evidence="13">
    <location>
        <begin position="1417"/>
        <end position="1518"/>
    </location>
</feature>
<feature type="domain" description="Cadherin" evidence="13">
    <location>
        <begin position="731"/>
        <end position="838"/>
    </location>
</feature>
<feature type="non-terminal residue" evidence="14">
    <location>
        <position position="2228"/>
    </location>
</feature>
<evidence type="ECO:0000256" key="9">
    <source>
        <dbReference type="ARBA" id="ARBA00023136"/>
    </source>
</evidence>
<feature type="domain" description="Cadherin" evidence="13">
    <location>
        <begin position="1082"/>
        <end position="1200"/>
    </location>
</feature>
<dbReference type="GO" id="GO:0005509">
    <property type="term" value="F:calcium ion binding"/>
    <property type="evidence" value="ECO:0007669"/>
    <property type="project" value="UniProtKB-UniRule"/>
</dbReference>
<feature type="non-terminal residue" evidence="14">
    <location>
        <position position="1"/>
    </location>
</feature>
<keyword evidence="10" id="KW-0325">Glycoprotein</keyword>
<name>A0A7K6H7F7_9PASS</name>
<feature type="transmembrane region" description="Helical" evidence="12">
    <location>
        <begin position="1976"/>
        <end position="1999"/>
    </location>
</feature>
<dbReference type="FunFam" id="2.60.40.60:FF:000135">
    <property type="entry name" value="cadherin-23 isoform X1"/>
    <property type="match status" value="1"/>
</dbReference>
<feature type="domain" description="Cadherin" evidence="13">
    <location>
        <begin position="839"/>
        <end position="976"/>
    </location>
</feature>
<dbReference type="Pfam" id="PF00028">
    <property type="entry name" value="Cadherin"/>
    <property type="match status" value="15"/>
</dbReference>
<keyword evidence="9 12" id="KW-0472">Membrane</keyword>
<dbReference type="FunFam" id="2.60.40.60:FF:000142">
    <property type="entry name" value="Cadherin 23"/>
    <property type="match status" value="1"/>
</dbReference>
<feature type="domain" description="Cadherin" evidence="13">
    <location>
        <begin position="514"/>
        <end position="623"/>
    </location>
</feature>
<keyword evidence="7" id="KW-0130">Cell adhesion</keyword>
<dbReference type="InterPro" id="IPR002126">
    <property type="entry name" value="Cadherin-like_dom"/>
</dbReference>
<feature type="domain" description="Cadherin" evidence="13">
    <location>
        <begin position="1756"/>
        <end position="1884"/>
    </location>
</feature>
<feature type="domain" description="Cadherin" evidence="13">
    <location>
        <begin position="638"/>
        <end position="730"/>
    </location>
</feature>
<feature type="domain" description="Cadherin" evidence="13">
    <location>
        <begin position="977"/>
        <end position="1081"/>
    </location>
</feature>
<reference evidence="14 15" key="1">
    <citation type="submission" date="2019-09" db="EMBL/GenBank/DDBJ databases">
        <title>Bird 10,000 Genomes (B10K) Project - Family phase.</title>
        <authorList>
            <person name="Zhang G."/>
        </authorList>
    </citation>
    <scope>NUCLEOTIDE SEQUENCE [LARGE SCALE GENOMIC DNA]</scope>
    <source>
        <strain evidence="14">B10K-DU-029-44</strain>
        <tissue evidence="14">Heart</tissue>
    </source>
</reference>
<evidence type="ECO:0000256" key="5">
    <source>
        <dbReference type="ARBA" id="ARBA00022737"/>
    </source>
</evidence>
<dbReference type="FunFam" id="2.60.40.60:FF:000173">
    <property type="entry name" value="Cadherin 23"/>
    <property type="match status" value="2"/>
</dbReference>
<dbReference type="CDD" id="cd11304">
    <property type="entry name" value="Cadherin_repeat"/>
    <property type="match status" value="17"/>
</dbReference>
<dbReference type="FunFam" id="2.60.40.60:FF:000175">
    <property type="entry name" value="cadherin-23 isoform X1"/>
    <property type="match status" value="1"/>
</dbReference>
<evidence type="ECO:0000256" key="1">
    <source>
        <dbReference type="ARBA" id="ARBA00004251"/>
    </source>
</evidence>
<dbReference type="GO" id="GO:0007156">
    <property type="term" value="P:homophilic cell adhesion via plasma membrane adhesion molecules"/>
    <property type="evidence" value="ECO:0007669"/>
    <property type="project" value="InterPro"/>
</dbReference>
<feature type="domain" description="Cadherin" evidence="13">
    <location>
        <begin position="1"/>
        <end position="88"/>
    </location>
</feature>
<evidence type="ECO:0000256" key="3">
    <source>
        <dbReference type="ARBA" id="ARBA00022692"/>
    </source>
</evidence>
<dbReference type="FunFam" id="2.60.40.60:FF:000228">
    <property type="entry name" value="Cadherin 23"/>
    <property type="match status" value="1"/>
</dbReference>
<gene>
    <name evidence="14" type="primary">Cdh23</name>
    <name evidence="14" type="ORF">MALELE_R03490</name>
</gene>
<keyword evidence="2" id="KW-1003">Cell membrane</keyword>
<feature type="domain" description="Cadherin" evidence="13">
    <location>
        <begin position="1212"/>
        <end position="1309"/>
    </location>
</feature>
<evidence type="ECO:0000313" key="14">
    <source>
        <dbReference type="EMBL" id="NWV71510.1"/>
    </source>
</evidence>
<evidence type="ECO:0000313" key="15">
    <source>
        <dbReference type="Proteomes" id="UP000564407"/>
    </source>
</evidence>
<feature type="domain" description="Cadherin" evidence="13">
    <location>
        <begin position="1310"/>
        <end position="1416"/>
    </location>
</feature>
<dbReference type="FunFam" id="2.60.40.60:FF:000092">
    <property type="entry name" value="Protocadherin 8"/>
    <property type="match status" value="1"/>
</dbReference>
<keyword evidence="8 12" id="KW-1133">Transmembrane helix</keyword>
<dbReference type="InterPro" id="IPR020894">
    <property type="entry name" value="Cadherin_CS"/>
</dbReference>
<evidence type="ECO:0000256" key="2">
    <source>
        <dbReference type="ARBA" id="ARBA00022475"/>
    </source>
</evidence>
<keyword evidence="5" id="KW-0677">Repeat</keyword>
<dbReference type="FunFam" id="2.60.40.60:FF:000104">
    <property type="entry name" value="cadherin-23 isoform X1"/>
    <property type="match status" value="1"/>
</dbReference>
<sequence length="2228" mass="245378">LMKVQATDADEGVNGRVWYRIVKGNEHNHFRINPSTGLVMRGVRHLDREQNSSHVLEVEAYNTEQGPMRSSVRVIVYVEDVNDEVPVFTQRQYSRLGLRETAGIGTSVAVVRATDRDTGNGGLVNYKIVSGAEGKFEIDESTGLITTIDYLDYETKTSYLMNVSATDQAPPHNQGFCSVYVSLLNELDEAVQFSNSSYEAVIMENLPLGSEVLRVHARSIDNLNQITYKFDPNTNPQALSLFKINGITGVITVKGQVDREKGDFYTLTVVADDGGPKVDSTVVTITVLDENDNSPEFDITSDTSVSVPEDIAVGKRVALVLARDPDAGSNGQVTFSLASGNIGRAFEIRTTNDTYGEVFVARPLDRELLDRYTLRIQASDGGVPPRRKEHTLRVNILDVNDNPPVIDSPFGYNVSVSENVGGGTAVAQVRATDRDIGLNSVLSYYITGGNEDLTFRMDRVTGEIATRPSPPDRERQSFYSLQVTVEDEGNPSLSATTTVYVTILDENDNAPVFRQQLYEVTLDEGPSTLNASLVTMEALDRDEGPNGTVAYAITEGNILGTFHIDNATGEIRTVKELDYEISHGRYTLIVTATDQCPIVSRRLTSTATVLVNLNDINDNCPTFPRPYEGPFDVTEGQPGPRVWTFLAHDGDSGPNGQVEYSIIAGDPLGEFVISPVEGELRVRKDAELDRENIPFYNLTIAARDRGVPPLSSTMVVGVRVLDINDNDPVLLNLPMNITLSENAAVSSFVTRVLARDADQGPNALLTFDITAGNTENAFYINSTSGVVYVNRPLDRERVAEYRLTITVKDNPENIRNARRDFDLLVISIADENDNHPLFTQSSYQAEVMENSPPGTLVTMLNGPILALDADEGINAVVTYQLLKASLDPFVINNKTGGVAQLFCPQPRASRSPHGLPPGFSPSAGVVSVKPGAVIDREALPDPHLEFTLVARDVGGLNSTASLTVTVLDDNDNHPVFQPAFIMARLLENSPPGFSVLQVTATDADSGLNQQLDYRIEGGGQDRFLMDATTGVIRVANITIDREERDAYRLTVVAVDQGTPALSGTATVSIVIDDVNDCRPEFINPIQTVSVPESAPPGTVVAEVTAIDRDLNPRLEYYLLGIVARDDTDALVPEQQGAFEVDFRTGAVKIKTPLNRELVATYEVTISVHDNASEVLDRSVSVPNAKLTVNVLDVNDNTPRFRPFGVTYFTERILEGATQGTTLISISAVDPDKGPNGQITYELLNLSPEGYACLEDPSAGKVVANRTVDYEEVQWLNFTVRASDNGSPRRSAEIPVYLQIVDINDNNPVFSQPSYQKSIFEDVPLGTVILRVTATDADSGQFALIEYSLSDGEGKFGINPNTGDIYILSALDREKKDHYTLTAVARDNPGDVSSNRRENSVQVLITVLDINDVRPQFSKSHYSTSVYENEPAGTSVITMSATDLDEGDNGVVTYSIEGPGADAFKIDKDSGLVTSRRRLQSYERFNLTVVATDKGHPPLWGTTMLHIEVIDINDNRPVFVRPPNGTILHIMEEIPVGSNVYEVYATDKDEGLNGVVLYNLLKTGAGNKDWEYFSIDPVSGLIQTAMRLDRETQAVYNLIIVACDQGQPPYETMQPLQIALDDIDDNEPIFLRPPKDSPQYQALSVPEHSRPGTVVGNVTGAVDADEGSNAIVYYFIAAGNQEKNFHLSREGKLKVLRDLDREKEPFHSIIVKASSQRNWAPPRGQQAEGAWNLNEDLTLQEVRIFLEDINDQAPQFTKSEYTAGVATDAKVGSELIRVVAVDADVGNNSLVLYSILGIRYIKQHSNDSEEVANIFTIGTLDGILRTFDLFTAYNPGYFVVDIMASDLAGHNDTAIVGIYILRDDQRVKIIINEIPDRVRQFEEEFISLLSNITGAIVNTDDVQFHVDKKGRVNFAQTELLIHVVNRETNRILDVERVIQMIDENKEQLRNLFRNYNVLDVQPAITARAPDDLSALQMVIIVLAVLLFLAAMLFILMNWYYRTVHKRKLKAIVAGSTGNRGFMDIMDMPNTNKYSFDGANPVWLDPFCRNMELAAQAEHEDDLPENLSEITDLWNSPARTHGTFGREPSAAKPEDDRYLRAAIQEYDNIAKLGQIMREGPIKLIQKELGDEEEEHTPSQGSLRFRHKQPVELKGPDGIHVVHGSTGTLLAADLNSLPEDDQKVLGRSLETLTADCGAYSEHNARTESAKSTPLHKMREVIMESPLEITEL</sequence>
<dbReference type="InterPro" id="IPR050971">
    <property type="entry name" value="Cadherin-domain_protein"/>
</dbReference>
<dbReference type="FunFam" id="2.60.40.60:FF:000160">
    <property type="entry name" value="cadherin-23 isoform X1"/>
    <property type="match status" value="1"/>
</dbReference>
<dbReference type="Gene3D" id="2.60.40.60">
    <property type="entry name" value="Cadherins"/>
    <property type="match status" value="17"/>
</dbReference>
<dbReference type="PROSITE" id="PS00232">
    <property type="entry name" value="CADHERIN_1"/>
    <property type="match status" value="5"/>
</dbReference>
<dbReference type="SMART" id="SM00112">
    <property type="entry name" value="CA"/>
    <property type="match status" value="17"/>
</dbReference>
<proteinExistence type="predicted"/>
<dbReference type="GO" id="GO:0005886">
    <property type="term" value="C:plasma membrane"/>
    <property type="evidence" value="ECO:0007669"/>
    <property type="project" value="UniProtKB-SubCell"/>
</dbReference>
<evidence type="ECO:0000259" key="13">
    <source>
        <dbReference type="PROSITE" id="PS50268"/>
    </source>
</evidence>
<dbReference type="EMBL" id="VZRP01021563">
    <property type="protein sequence ID" value="NWV71510.1"/>
    <property type="molecule type" value="Genomic_DNA"/>
</dbReference>
<keyword evidence="6 11" id="KW-0106">Calcium</keyword>
<evidence type="ECO:0000256" key="12">
    <source>
        <dbReference type="SAM" id="Phobius"/>
    </source>
</evidence>
<dbReference type="Proteomes" id="UP000564407">
    <property type="component" value="Unassembled WGS sequence"/>
</dbReference>
<keyword evidence="3 12" id="KW-0812">Transmembrane</keyword>
<evidence type="ECO:0000256" key="7">
    <source>
        <dbReference type="ARBA" id="ARBA00022889"/>
    </source>
</evidence>
<feature type="domain" description="Cadherin" evidence="13">
    <location>
        <begin position="299"/>
        <end position="406"/>
    </location>
</feature>
<comment type="caution">
    <text evidence="14">The sequence shown here is derived from an EMBL/GenBank/DDBJ whole genome shotgun (WGS) entry which is preliminary data.</text>
</comment>
<evidence type="ECO:0000256" key="6">
    <source>
        <dbReference type="ARBA" id="ARBA00022837"/>
    </source>
</evidence>
<dbReference type="GO" id="GO:0005911">
    <property type="term" value="C:cell-cell junction"/>
    <property type="evidence" value="ECO:0007669"/>
    <property type="project" value="TreeGrafter"/>
</dbReference>
<dbReference type="FunFam" id="2.60.40.60:FF:000060">
    <property type="entry name" value="Putative cadherin-23"/>
    <property type="match status" value="1"/>
</dbReference>
<protein>
    <submittedName>
        <fullName evidence="14">CAD23 protein</fullName>
    </submittedName>
</protein>
<evidence type="ECO:0000256" key="11">
    <source>
        <dbReference type="PROSITE-ProRule" id="PRU00043"/>
    </source>
</evidence>
<dbReference type="FunFam" id="2.60.40.60:FF:000203">
    <property type="entry name" value="Cadherin 23"/>
    <property type="match status" value="1"/>
</dbReference>
<keyword evidence="15" id="KW-1185">Reference proteome</keyword>
<dbReference type="PROSITE" id="PS50268">
    <property type="entry name" value="CADHERIN_2"/>
    <property type="match status" value="17"/>
</dbReference>
<dbReference type="PANTHER" id="PTHR24025:SF23">
    <property type="entry name" value="NEURAL-CADHERIN"/>
    <property type="match status" value="1"/>
</dbReference>
<evidence type="ECO:0000256" key="10">
    <source>
        <dbReference type="ARBA" id="ARBA00023180"/>
    </source>
</evidence>
<feature type="domain" description="Cadherin" evidence="13">
    <location>
        <begin position="1521"/>
        <end position="1629"/>
    </location>
</feature>
<dbReference type="FunFam" id="2.60.40.60:FF:000206">
    <property type="entry name" value="cadherin-23 isoform X1"/>
    <property type="match status" value="1"/>
</dbReference>
<keyword evidence="4" id="KW-0732">Signal</keyword>
<feature type="domain" description="Cadherin" evidence="13">
    <location>
        <begin position="194"/>
        <end position="297"/>
    </location>
</feature>
<feature type="domain" description="Cadherin" evidence="13">
    <location>
        <begin position="98"/>
        <end position="193"/>
    </location>
</feature>
<dbReference type="InterPro" id="IPR015919">
    <property type="entry name" value="Cadherin-like_sf"/>
</dbReference>
<dbReference type="SUPFAM" id="SSF49313">
    <property type="entry name" value="Cadherin-like"/>
    <property type="match status" value="17"/>
</dbReference>
<evidence type="ECO:0000256" key="8">
    <source>
        <dbReference type="ARBA" id="ARBA00022989"/>
    </source>
</evidence>
<dbReference type="FunFam" id="2.60.40.60:FF:000266">
    <property type="entry name" value="Cadherin 23"/>
    <property type="match status" value="1"/>
</dbReference>